<feature type="non-terminal residue" evidence="1">
    <location>
        <position position="62"/>
    </location>
</feature>
<dbReference type="EMBL" id="QURH01001019">
    <property type="protein sequence ID" value="RFU36973.1"/>
    <property type="molecule type" value="Genomic_DNA"/>
</dbReference>
<evidence type="ECO:0000313" key="1">
    <source>
        <dbReference type="EMBL" id="RFU36973.1"/>
    </source>
</evidence>
<gene>
    <name evidence="1" type="ORF">DZF91_35385</name>
</gene>
<sequence length="62" mass="6949">MRTSRDRTAYNMTMTVPREDLVAGLAARRELGPDYDAAFAEVIAARIEEQLAARQAGRELPR</sequence>
<dbReference type="Proteomes" id="UP000261811">
    <property type="component" value="Unassembled WGS sequence"/>
</dbReference>
<evidence type="ECO:0000313" key="2">
    <source>
        <dbReference type="Proteomes" id="UP000261811"/>
    </source>
</evidence>
<protein>
    <submittedName>
        <fullName evidence="1">Uncharacterized protein</fullName>
    </submittedName>
</protein>
<organism evidence="1 2">
    <name type="scientific">Actinomadura logoneensis</name>
    <dbReference type="NCBI Taxonomy" id="2293572"/>
    <lineage>
        <taxon>Bacteria</taxon>
        <taxon>Bacillati</taxon>
        <taxon>Actinomycetota</taxon>
        <taxon>Actinomycetes</taxon>
        <taxon>Streptosporangiales</taxon>
        <taxon>Thermomonosporaceae</taxon>
        <taxon>Actinomadura</taxon>
    </lineage>
</organism>
<name>A0A372JAE1_9ACTN</name>
<proteinExistence type="predicted"/>
<dbReference type="AlphaFoldDB" id="A0A372JAE1"/>
<reference evidence="1 2" key="1">
    <citation type="submission" date="2018-08" db="EMBL/GenBank/DDBJ databases">
        <title>Actinomadura jelena sp. nov., a novel Actinomycete isolated from soil in Chad.</title>
        <authorList>
            <person name="Shi L."/>
        </authorList>
    </citation>
    <scope>NUCLEOTIDE SEQUENCE [LARGE SCALE GENOMIC DNA]</scope>
    <source>
        <strain evidence="1 2">NEAU-G17</strain>
    </source>
</reference>
<keyword evidence="2" id="KW-1185">Reference proteome</keyword>
<accession>A0A372JAE1</accession>
<comment type="caution">
    <text evidence="1">The sequence shown here is derived from an EMBL/GenBank/DDBJ whole genome shotgun (WGS) entry which is preliminary data.</text>
</comment>